<feature type="non-terminal residue" evidence="1">
    <location>
        <position position="144"/>
    </location>
</feature>
<dbReference type="EMBL" id="JARJCM010000344">
    <property type="protein sequence ID" value="KAJ7018339.1"/>
    <property type="molecule type" value="Genomic_DNA"/>
</dbReference>
<comment type="caution">
    <text evidence="1">The sequence shown here is derived from an EMBL/GenBank/DDBJ whole genome shotgun (WGS) entry which is preliminary data.</text>
</comment>
<protein>
    <submittedName>
        <fullName evidence="1">Uncharacterized protein</fullName>
    </submittedName>
</protein>
<proteinExistence type="predicted"/>
<keyword evidence="2" id="KW-1185">Reference proteome</keyword>
<gene>
    <name evidence="1" type="ORF">C8F04DRAFT_977419</name>
</gene>
<dbReference type="AlphaFoldDB" id="A0AAD6WRK4"/>
<organism evidence="1 2">
    <name type="scientific">Mycena alexandri</name>
    <dbReference type="NCBI Taxonomy" id="1745969"/>
    <lineage>
        <taxon>Eukaryota</taxon>
        <taxon>Fungi</taxon>
        <taxon>Dikarya</taxon>
        <taxon>Basidiomycota</taxon>
        <taxon>Agaricomycotina</taxon>
        <taxon>Agaricomycetes</taxon>
        <taxon>Agaricomycetidae</taxon>
        <taxon>Agaricales</taxon>
        <taxon>Marasmiineae</taxon>
        <taxon>Mycenaceae</taxon>
        <taxon>Mycena</taxon>
    </lineage>
</organism>
<evidence type="ECO:0000313" key="1">
    <source>
        <dbReference type="EMBL" id="KAJ7018339.1"/>
    </source>
</evidence>
<name>A0AAD6WRK4_9AGAR</name>
<accession>A0AAD6WRK4</accession>
<sequence length="144" mass="15619">IGDKLVGHLFATWSYEQGTIRLCFRRRGIASVLMRLLRTGEGVAKAFGIVSSHPAGCLQTKISLDLSFIRDNAQCVLASSPIDYLKTAVFVSSLFDNSESIPSGTISSVLCGLRRASSGCENDRREINTKWPTGEFFVIVSGAT</sequence>
<reference evidence="1" key="1">
    <citation type="submission" date="2023-03" db="EMBL/GenBank/DDBJ databases">
        <title>Massive genome expansion in bonnet fungi (Mycena s.s.) driven by repeated elements and novel gene families across ecological guilds.</title>
        <authorList>
            <consortium name="Lawrence Berkeley National Laboratory"/>
            <person name="Harder C.B."/>
            <person name="Miyauchi S."/>
            <person name="Viragh M."/>
            <person name="Kuo A."/>
            <person name="Thoen E."/>
            <person name="Andreopoulos B."/>
            <person name="Lu D."/>
            <person name="Skrede I."/>
            <person name="Drula E."/>
            <person name="Henrissat B."/>
            <person name="Morin E."/>
            <person name="Kohler A."/>
            <person name="Barry K."/>
            <person name="LaButti K."/>
            <person name="Morin E."/>
            <person name="Salamov A."/>
            <person name="Lipzen A."/>
            <person name="Mereny Z."/>
            <person name="Hegedus B."/>
            <person name="Baldrian P."/>
            <person name="Stursova M."/>
            <person name="Weitz H."/>
            <person name="Taylor A."/>
            <person name="Grigoriev I.V."/>
            <person name="Nagy L.G."/>
            <person name="Martin F."/>
            <person name="Kauserud H."/>
        </authorList>
    </citation>
    <scope>NUCLEOTIDE SEQUENCE</scope>
    <source>
        <strain evidence="1">CBHHK200</strain>
    </source>
</reference>
<dbReference type="Proteomes" id="UP001218188">
    <property type="component" value="Unassembled WGS sequence"/>
</dbReference>
<evidence type="ECO:0000313" key="2">
    <source>
        <dbReference type="Proteomes" id="UP001218188"/>
    </source>
</evidence>